<keyword evidence="1" id="KW-0472">Membrane</keyword>
<organism evidence="2 3">
    <name type="scientific">Monilinia fructicola</name>
    <name type="common">Brown rot fungus</name>
    <name type="synonym">Ciboria fructicola</name>
    <dbReference type="NCBI Taxonomy" id="38448"/>
    <lineage>
        <taxon>Eukaryota</taxon>
        <taxon>Fungi</taxon>
        <taxon>Dikarya</taxon>
        <taxon>Ascomycota</taxon>
        <taxon>Pezizomycotina</taxon>
        <taxon>Leotiomycetes</taxon>
        <taxon>Helotiales</taxon>
        <taxon>Sclerotiniaceae</taxon>
        <taxon>Monilinia</taxon>
    </lineage>
</organism>
<gene>
    <name evidence="2" type="ORF">EYC84_010308</name>
</gene>
<reference evidence="2 3" key="1">
    <citation type="submission" date="2019-06" db="EMBL/GenBank/DDBJ databases">
        <title>Genome Sequence of the Brown Rot Fungal Pathogen Monilinia fructicola.</title>
        <authorList>
            <person name="De Miccolis Angelini R.M."/>
            <person name="Landi L."/>
            <person name="Abate D."/>
            <person name="Pollastro S."/>
            <person name="Romanazzi G."/>
            <person name="Faretra F."/>
        </authorList>
    </citation>
    <scope>NUCLEOTIDE SEQUENCE [LARGE SCALE GENOMIC DNA]</scope>
    <source>
        <strain evidence="2 3">Mfrc123</strain>
    </source>
</reference>
<accession>A0A5M9JG26</accession>
<feature type="transmembrane region" description="Helical" evidence="1">
    <location>
        <begin position="23"/>
        <end position="41"/>
    </location>
</feature>
<keyword evidence="1" id="KW-0812">Transmembrane</keyword>
<evidence type="ECO:0000313" key="2">
    <source>
        <dbReference type="EMBL" id="KAA8567273.1"/>
    </source>
</evidence>
<dbReference type="Proteomes" id="UP000322873">
    <property type="component" value="Unassembled WGS sequence"/>
</dbReference>
<evidence type="ECO:0000313" key="3">
    <source>
        <dbReference type="Proteomes" id="UP000322873"/>
    </source>
</evidence>
<dbReference type="EMBL" id="VICG01000011">
    <property type="protein sequence ID" value="KAA8567273.1"/>
    <property type="molecule type" value="Genomic_DNA"/>
</dbReference>
<protein>
    <submittedName>
        <fullName evidence="2">Uncharacterized protein</fullName>
    </submittedName>
</protein>
<comment type="caution">
    <text evidence="2">The sequence shown here is derived from an EMBL/GenBank/DDBJ whole genome shotgun (WGS) entry which is preliminary data.</text>
</comment>
<name>A0A5M9JG26_MONFR</name>
<keyword evidence="3" id="KW-1185">Reference proteome</keyword>
<evidence type="ECO:0000256" key="1">
    <source>
        <dbReference type="SAM" id="Phobius"/>
    </source>
</evidence>
<proteinExistence type="predicted"/>
<keyword evidence="1" id="KW-1133">Transmembrane helix</keyword>
<dbReference type="AlphaFoldDB" id="A0A5M9JG26"/>
<sequence length="67" mass="7688">MDNISEVAAVQPLNFKILGDSKYWFVMPLILHITPFCAFFAQKSPIIINSTTKKFRLTSNTIRLELD</sequence>